<reference evidence="3" key="1">
    <citation type="submission" date="2025-08" db="UniProtKB">
        <authorList>
            <consortium name="RefSeq"/>
        </authorList>
    </citation>
    <scope>IDENTIFICATION</scope>
</reference>
<dbReference type="KEGG" id="goe:108864964"/>
<dbReference type="SUPFAM" id="SSF57756">
    <property type="entry name" value="Retrovirus zinc finger-like domains"/>
    <property type="match status" value="1"/>
</dbReference>
<evidence type="ECO:0000313" key="2">
    <source>
        <dbReference type="Proteomes" id="UP000694867"/>
    </source>
</evidence>
<proteinExistence type="predicted"/>
<dbReference type="RefSeq" id="XP_018497032.1">
    <property type="nucleotide sequence ID" value="XM_018641516.1"/>
</dbReference>
<gene>
    <name evidence="3" type="primary">LOC108864964</name>
</gene>
<dbReference type="AlphaFoldDB" id="A0AAJ7L772"/>
<dbReference type="GO" id="GO:0003676">
    <property type="term" value="F:nucleic acid binding"/>
    <property type="evidence" value="ECO:0007669"/>
    <property type="project" value="InterPro"/>
</dbReference>
<dbReference type="Proteomes" id="UP000694867">
    <property type="component" value="Unplaced"/>
</dbReference>
<sequence>MGFREVAQSEGETLQEFGRRLRRDAEFCDWKQDGSLFDNLIEQFLRDLRDSHIREYVLKKAANFKTSDDAVKEGETVSERKFRLEVFKTFERSAKNDTRSWKNASPETSGILKNTSYKKNGFFNEGHCYRCGLANHKADTCRFKDTECRKCKIQGHLERVCQNAENITTKPCYSGRIRTVTKRAYAITTQRPDVPPIKMEVEIGGGTATMELDSGCGIP</sequence>
<dbReference type="GO" id="GO:0008270">
    <property type="term" value="F:zinc ion binding"/>
    <property type="evidence" value="ECO:0007669"/>
    <property type="project" value="InterPro"/>
</dbReference>
<name>A0AAJ7L772_9ACAR</name>
<feature type="domain" description="CCHC-type" evidence="1">
    <location>
        <begin position="127"/>
        <end position="143"/>
    </location>
</feature>
<dbReference type="SMART" id="SM00343">
    <property type="entry name" value="ZnF_C2HC"/>
    <property type="match status" value="2"/>
</dbReference>
<feature type="domain" description="CCHC-type" evidence="1">
    <location>
        <begin position="147"/>
        <end position="163"/>
    </location>
</feature>
<keyword evidence="2" id="KW-1185">Reference proteome</keyword>
<evidence type="ECO:0000313" key="3">
    <source>
        <dbReference type="RefSeq" id="XP_018497032.1"/>
    </source>
</evidence>
<protein>
    <submittedName>
        <fullName evidence="3">Uncharacterized protein LOC108864964</fullName>
    </submittedName>
</protein>
<organism evidence="2 3">
    <name type="scientific">Galendromus occidentalis</name>
    <name type="common">western predatory mite</name>
    <dbReference type="NCBI Taxonomy" id="34638"/>
    <lineage>
        <taxon>Eukaryota</taxon>
        <taxon>Metazoa</taxon>
        <taxon>Ecdysozoa</taxon>
        <taxon>Arthropoda</taxon>
        <taxon>Chelicerata</taxon>
        <taxon>Arachnida</taxon>
        <taxon>Acari</taxon>
        <taxon>Parasitiformes</taxon>
        <taxon>Mesostigmata</taxon>
        <taxon>Gamasina</taxon>
        <taxon>Phytoseioidea</taxon>
        <taxon>Phytoseiidae</taxon>
        <taxon>Typhlodrominae</taxon>
        <taxon>Galendromus</taxon>
    </lineage>
</organism>
<dbReference type="GeneID" id="108864964"/>
<accession>A0AAJ7L772</accession>
<dbReference type="InterPro" id="IPR036875">
    <property type="entry name" value="Znf_CCHC_sf"/>
</dbReference>
<dbReference type="Gene3D" id="4.10.60.10">
    <property type="entry name" value="Zinc finger, CCHC-type"/>
    <property type="match status" value="1"/>
</dbReference>
<dbReference type="InterPro" id="IPR001878">
    <property type="entry name" value="Znf_CCHC"/>
</dbReference>
<evidence type="ECO:0000259" key="1">
    <source>
        <dbReference type="SMART" id="SM00343"/>
    </source>
</evidence>